<name>A0A061GIL0_THECC</name>
<reference evidence="1 2" key="1">
    <citation type="journal article" date="2013" name="Genome Biol.">
        <title>The genome sequence of the most widely cultivated cacao type and its use to identify candidate genes regulating pod color.</title>
        <authorList>
            <person name="Motamayor J.C."/>
            <person name="Mockaitis K."/>
            <person name="Schmutz J."/>
            <person name="Haiminen N."/>
            <person name="Iii D.L."/>
            <person name="Cornejo O."/>
            <person name="Findley S.D."/>
            <person name="Zheng P."/>
            <person name="Utro F."/>
            <person name="Royaert S."/>
            <person name="Saski C."/>
            <person name="Jenkins J."/>
            <person name="Podicheti R."/>
            <person name="Zhao M."/>
            <person name="Scheffler B.E."/>
            <person name="Stack J.C."/>
            <person name="Feltus F.A."/>
            <person name="Mustiga G.M."/>
            <person name="Amores F."/>
            <person name="Phillips W."/>
            <person name="Marelli J.P."/>
            <person name="May G.D."/>
            <person name="Shapiro H."/>
            <person name="Ma J."/>
            <person name="Bustamante C.D."/>
            <person name="Schnell R.J."/>
            <person name="Main D."/>
            <person name="Gilbert D."/>
            <person name="Parida L."/>
            <person name="Kuhn D.N."/>
        </authorList>
    </citation>
    <scope>NUCLEOTIDE SEQUENCE [LARGE SCALE GENOMIC DNA]</scope>
    <source>
        <strain evidence="2">cv. Matina 1-6</strain>
    </source>
</reference>
<proteinExistence type="predicted"/>
<dbReference type="Proteomes" id="UP000026915">
    <property type="component" value="Chromosome 9"/>
</dbReference>
<protein>
    <submittedName>
        <fullName evidence="1">Uncharacterized protein</fullName>
    </submittedName>
</protein>
<dbReference type="Gramene" id="EOY29386">
    <property type="protein sequence ID" value="EOY29386"/>
    <property type="gene ID" value="TCM_036943"/>
</dbReference>
<dbReference type="AlphaFoldDB" id="A0A061GIL0"/>
<organism evidence="1 2">
    <name type="scientific">Theobroma cacao</name>
    <name type="common">Cacao</name>
    <name type="synonym">Cocoa</name>
    <dbReference type="NCBI Taxonomy" id="3641"/>
    <lineage>
        <taxon>Eukaryota</taxon>
        <taxon>Viridiplantae</taxon>
        <taxon>Streptophyta</taxon>
        <taxon>Embryophyta</taxon>
        <taxon>Tracheophyta</taxon>
        <taxon>Spermatophyta</taxon>
        <taxon>Magnoliopsida</taxon>
        <taxon>eudicotyledons</taxon>
        <taxon>Gunneridae</taxon>
        <taxon>Pentapetalae</taxon>
        <taxon>rosids</taxon>
        <taxon>malvids</taxon>
        <taxon>Malvales</taxon>
        <taxon>Malvaceae</taxon>
        <taxon>Byttnerioideae</taxon>
        <taxon>Theobroma</taxon>
    </lineage>
</organism>
<sequence length="57" mass="6239">MVEWVHKRNFTSNLGCKETVSKIVGKSFSEIPPSSLQNNLVKGGTGSRVSNNKTCEN</sequence>
<evidence type="ECO:0000313" key="2">
    <source>
        <dbReference type="Proteomes" id="UP000026915"/>
    </source>
</evidence>
<gene>
    <name evidence="1" type="ORF">TCM_036943</name>
</gene>
<dbReference type="InParanoid" id="A0A061GIL0"/>
<keyword evidence="2" id="KW-1185">Reference proteome</keyword>
<evidence type="ECO:0000313" key="1">
    <source>
        <dbReference type="EMBL" id="EOY29386.1"/>
    </source>
</evidence>
<dbReference type="HOGENOM" id="CLU_3000312_0_0_1"/>
<accession>A0A061GIL0</accession>
<dbReference type="EMBL" id="CM001887">
    <property type="protein sequence ID" value="EOY29386.1"/>
    <property type="molecule type" value="Genomic_DNA"/>
</dbReference>